<comment type="caution">
    <text evidence="1">The sequence shown here is derived from an EMBL/GenBank/DDBJ whole genome shotgun (WGS) entry which is preliminary data.</text>
</comment>
<dbReference type="Proteomes" id="UP001403094">
    <property type="component" value="Unassembled WGS sequence"/>
</dbReference>
<proteinExistence type="predicted"/>
<name>A0ABP5GSZ7_9ACTN</name>
<protein>
    <submittedName>
        <fullName evidence="1">Uncharacterized protein</fullName>
    </submittedName>
</protein>
<evidence type="ECO:0000313" key="1">
    <source>
        <dbReference type="EMBL" id="GAA2056357.1"/>
    </source>
</evidence>
<reference evidence="2" key="1">
    <citation type="journal article" date="2019" name="Int. J. Syst. Evol. Microbiol.">
        <title>The Global Catalogue of Microorganisms (GCM) 10K type strain sequencing project: providing services to taxonomists for standard genome sequencing and annotation.</title>
        <authorList>
            <consortium name="The Broad Institute Genomics Platform"/>
            <consortium name="The Broad Institute Genome Sequencing Center for Infectious Disease"/>
            <person name="Wu L."/>
            <person name="Ma J."/>
        </authorList>
    </citation>
    <scope>NUCLEOTIDE SEQUENCE [LARGE SCALE GENOMIC DNA]</scope>
    <source>
        <strain evidence="2">JCM 14549</strain>
    </source>
</reference>
<accession>A0ABP5GSZ7</accession>
<dbReference type="EMBL" id="BAAANQ010000006">
    <property type="protein sequence ID" value="GAA2056357.1"/>
    <property type="molecule type" value="Genomic_DNA"/>
</dbReference>
<sequence length="230" mass="25379">MGADVRLVVMADEVWTDAYGAWLKALGDLTGSADRLMEWQNRRYLFAHRLGQLLTMPHSGSAAVKGPVVYGVQLPGVGLSYVGQTRSSERRLRDLAVGESHHLGNTVPPEIWERVIVVRWPQLVGGLPEVEQKVAAHGAGEECGLALEHRLQMVAKPVLNARKRTNEGEWRERDLAGSKSRGALTARQLPTLFSLVWEVWQRLSVMPAPRDGDPVVALPEGRVVFPSLIT</sequence>
<evidence type="ECO:0000313" key="2">
    <source>
        <dbReference type="Proteomes" id="UP001403094"/>
    </source>
</evidence>
<gene>
    <name evidence="1" type="ORF">GCM10009757_34120</name>
</gene>
<keyword evidence="2" id="KW-1185">Reference proteome</keyword>
<organism evidence="1 2">
    <name type="scientific">Streptomyces cheonanensis</name>
    <dbReference type="NCBI Taxonomy" id="312720"/>
    <lineage>
        <taxon>Bacteria</taxon>
        <taxon>Bacillati</taxon>
        <taxon>Actinomycetota</taxon>
        <taxon>Actinomycetes</taxon>
        <taxon>Kitasatosporales</taxon>
        <taxon>Streptomycetaceae</taxon>
        <taxon>Streptomyces</taxon>
    </lineage>
</organism>